<keyword evidence="8" id="KW-1185">Reference proteome</keyword>
<dbReference type="GO" id="GO:0008168">
    <property type="term" value="F:methyltransferase activity"/>
    <property type="evidence" value="ECO:0007669"/>
    <property type="project" value="UniProtKB-KW"/>
</dbReference>
<comment type="similarity">
    <text evidence="5">Belongs to the class I-like SAM-binding methyltransferase superfamily. RsmB/NOP family.</text>
</comment>
<dbReference type="PRINTS" id="PR02008">
    <property type="entry name" value="RCMTFAMILY"/>
</dbReference>
<evidence type="ECO:0000256" key="2">
    <source>
        <dbReference type="ARBA" id="ARBA00022679"/>
    </source>
</evidence>
<accession>A0ABZ1CCQ9</accession>
<dbReference type="InterPro" id="IPR029063">
    <property type="entry name" value="SAM-dependent_MTases_sf"/>
</dbReference>
<reference evidence="7 8" key="1">
    <citation type="submission" date="2021-08" db="EMBL/GenBank/DDBJ databases">
        <authorList>
            <person name="Zhang D."/>
            <person name="Zhang A."/>
            <person name="Wang L."/>
        </authorList>
    </citation>
    <scope>NUCLEOTIDE SEQUENCE [LARGE SCALE GENOMIC DNA]</scope>
    <source>
        <strain evidence="7 8">WL0086</strain>
    </source>
</reference>
<dbReference type="Gene3D" id="3.40.50.150">
    <property type="entry name" value="Vaccinia Virus protein VP39"/>
    <property type="match status" value="1"/>
</dbReference>
<dbReference type="RefSeq" id="WP_221029853.1">
    <property type="nucleotide sequence ID" value="NZ_CP139781.1"/>
</dbReference>
<dbReference type="SUPFAM" id="SSF53335">
    <property type="entry name" value="S-adenosyl-L-methionine-dependent methyltransferases"/>
    <property type="match status" value="1"/>
</dbReference>
<evidence type="ECO:0000256" key="1">
    <source>
        <dbReference type="ARBA" id="ARBA00022603"/>
    </source>
</evidence>
<comment type="caution">
    <text evidence="5">Lacks conserved residue(s) required for the propagation of feature annotation.</text>
</comment>
<organism evidence="7 8">
    <name type="scientific">Actomonas aquatica</name>
    <dbReference type="NCBI Taxonomy" id="2866162"/>
    <lineage>
        <taxon>Bacteria</taxon>
        <taxon>Pseudomonadati</taxon>
        <taxon>Verrucomicrobiota</taxon>
        <taxon>Opitutia</taxon>
        <taxon>Opitutales</taxon>
        <taxon>Opitutaceae</taxon>
        <taxon>Actomonas</taxon>
    </lineage>
</organism>
<sequence length="377" mass="41384">MARSPHIDGTAQRAAQILSRAKPGQRIDTLLRETFAHQRRLAPAEKTAIAGALFATARWHRWLDPKAALPVRVAAAMHLQARFEADPTSVKPEALAALALPDWVRDEVDLSPADLIALQTPPPLWIRTRAAYTKRIKRFLTAVTPAPAPANRTGLLYSGDKDLFRTEPFHQGHLEIQDLGSQLVGHACVPQPGETWWDTCAGEGGKTLHLAELLEGKGLIWATDRHTGRLQKLKQRASRAKVFNYRSTTWDGGAKLPTKTLFDGILIDAPCSGIGTWRRNPHARWTTTLTDVQELAVVQRQLLEHALPALKPGGRLIYAVCTLAKSETTAIADAFTAAHPELQPLALLNRGPQVTLSLSEWNANGMFLAGWTRPTAS</sequence>
<evidence type="ECO:0000259" key="6">
    <source>
        <dbReference type="PROSITE" id="PS51686"/>
    </source>
</evidence>
<gene>
    <name evidence="7" type="ORF">K1X11_008560</name>
</gene>
<feature type="binding site" evidence="5">
    <location>
        <position position="268"/>
    </location>
    <ligand>
        <name>S-adenosyl-L-methionine</name>
        <dbReference type="ChEBI" id="CHEBI:59789"/>
    </ligand>
</feature>
<dbReference type="Proteomes" id="UP000738431">
    <property type="component" value="Chromosome"/>
</dbReference>
<dbReference type="EMBL" id="CP139781">
    <property type="protein sequence ID" value="WRQ89459.1"/>
    <property type="molecule type" value="Genomic_DNA"/>
</dbReference>
<reference evidence="7 8" key="2">
    <citation type="submission" date="2023-12" db="EMBL/GenBank/DDBJ databases">
        <title>Description of an unclassified Opitutus bacterium of Verrucomicrobiota.</title>
        <authorList>
            <person name="Zhang D.-F."/>
        </authorList>
    </citation>
    <scope>NUCLEOTIDE SEQUENCE [LARGE SCALE GENOMIC DNA]</scope>
    <source>
        <strain evidence="7 8">WL0086</strain>
    </source>
</reference>
<dbReference type="InterPro" id="IPR023267">
    <property type="entry name" value="RCMT"/>
</dbReference>
<dbReference type="InterPro" id="IPR001678">
    <property type="entry name" value="MeTrfase_RsmB-F_NOP2_dom"/>
</dbReference>
<protein>
    <submittedName>
        <fullName evidence="7">RsmB/NOP family class I SAM-dependent RNA methyltransferase</fullName>
        <ecNumber evidence="7">2.1.1.-</ecNumber>
    </submittedName>
</protein>
<feature type="active site" description="Nucleophile" evidence="5">
    <location>
        <position position="321"/>
    </location>
</feature>
<keyword evidence="4 5" id="KW-0694">RNA-binding</keyword>
<dbReference type="EC" id="2.1.1.-" evidence="7"/>
<evidence type="ECO:0000313" key="7">
    <source>
        <dbReference type="EMBL" id="WRQ89459.1"/>
    </source>
</evidence>
<dbReference type="GO" id="GO:0032259">
    <property type="term" value="P:methylation"/>
    <property type="evidence" value="ECO:0007669"/>
    <property type="project" value="UniProtKB-KW"/>
</dbReference>
<proteinExistence type="inferred from homology"/>
<keyword evidence="3 5" id="KW-0949">S-adenosyl-L-methionine</keyword>
<evidence type="ECO:0000256" key="4">
    <source>
        <dbReference type="ARBA" id="ARBA00022884"/>
    </source>
</evidence>
<keyword evidence="2 5" id="KW-0808">Transferase</keyword>
<dbReference type="PANTHER" id="PTHR22807:SF53">
    <property type="entry name" value="RIBOSOMAL RNA SMALL SUBUNIT METHYLTRANSFERASE B-RELATED"/>
    <property type="match status" value="1"/>
</dbReference>
<dbReference type="InterPro" id="IPR049560">
    <property type="entry name" value="MeTrfase_RsmB-F_NOP2_cat"/>
</dbReference>
<dbReference type="Pfam" id="PF01189">
    <property type="entry name" value="Methyltr_RsmB-F"/>
    <property type="match status" value="1"/>
</dbReference>
<feature type="domain" description="SAM-dependent MTase RsmB/NOP-type" evidence="6">
    <location>
        <begin position="107"/>
        <end position="374"/>
    </location>
</feature>
<keyword evidence="1 5" id="KW-0489">Methyltransferase</keyword>
<dbReference type="CDD" id="cd02440">
    <property type="entry name" value="AdoMet_MTases"/>
    <property type="match status" value="1"/>
</dbReference>
<evidence type="ECO:0000256" key="5">
    <source>
        <dbReference type="PROSITE-ProRule" id="PRU01023"/>
    </source>
</evidence>
<feature type="binding site" evidence="5">
    <location>
        <position position="251"/>
    </location>
    <ligand>
        <name>S-adenosyl-L-methionine</name>
        <dbReference type="ChEBI" id="CHEBI:59789"/>
    </ligand>
</feature>
<evidence type="ECO:0000256" key="3">
    <source>
        <dbReference type="ARBA" id="ARBA00022691"/>
    </source>
</evidence>
<evidence type="ECO:0000313" key="8">
    <source>
        <dbReference type="Proteomes" id="UP000738431"/>
    </source>
</evidence>
<dbReference type="PANTHER" id="PTHR22807">
    <property type="entry name" value="NOP2 YEAST -RELATED NOL1/NOP2/FMU SUN DOMAIN-CONTAINING"/>
    <property type="match status" value="1"/>
</dbReference>
<dbReference type="PROSITE" id="PS51686">
    <property type="entry name" value="SAM_MT_RSMB_NOP"/>
    <property type="match status" value="1"/>
</dbReference>
<name>A0ABZ1CCQ9_9BACT</name>
<feature type="binding site" evidence="5">
    <location>
        <position position="224"/>
    </location>
    <ligand>
        <name>S-adenosyl-L-methionine</name>
        <dbReference type="ChEBI" id="CHEBI:59789"/>
    </ligand>
</feature>